<name>A0A1Q4VC44_9ACTN</name>
<accession>A0A1Q4VC44</accession>
<evidence type="ECO:0000313" key="2">
    <source>
        <dbReference type="Proteomes" id="UP000186455"/>
    </source>
</evidence>
<organism evidence="1 2">
    <name type="scientific">Streptomyces uncialis</name>
    <dbReference type="NCBI Taxonomy" id="1048205"/>
    <lineage>
        <taxon>Bacteria</taxon>
        <taxon>Bacillati</taxon>
        <taxon>Actinomycetota</taxon>
        <taxon>Actinomycetes</taxon>
        <taxon>Kitasatosporales</taxon>
        <taxon>Streptomycetaceae</taxon>
        <taxon>Streptomyces</taxon>
    </lineage>
</organism>
<dbReference type="AlphaFoldDB" id="A0A1Q4VC44"/>
<sequence length="103" mass="11260">MAFRMDAEERFPQLRQCAEELGGPLDLALVVEVTRGRGIPLRRIAQDISSQAKGVRVAVVAAPLRGGQQVTVLSTDRLRALAEKCSDMKDMARLESAVRKAGR</sequence>
<keyword evidence="2" id="KW-1185">Reference proteome</keyword>
<comment type="caution">
    <text evidence="1">The sequence shown here is derived from an EMBL/GenBank/DDBJ whole genome shotgun (WGS) entry which is preliminary data.</text>
</comment>
<dbReference type="EMBL" id="LFBV01000001">
    <property type="protein sequence ID" value="OKH95425.1"/>
    <property type="molecule type" value="Genomic_DNA"/>
</dbReference>
<gene>
    <name evidence="1" type="ORF">AB852_00760</name>
</gene>
<reference evidence="1 2" key="1">
    <citation type="submission" date="2015-06" db="EMBL/GenBank/DDBJ databases">
        <title>Cloning and characterization of the uncialamcin biosynthetic gene cluster.</title>
        <authorList>
            <person name="Yan X."/>
            <person name="Huang T."/>
            <person name="Ge H."/>
            <person name="Shen B."/>
        </authorList>
    </citation>
    <scope>NUCLEOTIDE SEQUENCE [LARGE SCALE GENOMIC DNA]</scope>
    <source>
        <strain evidence="1 2">DCA2648</strain>
    </source>
</reference>
<protein>
    <submittedName>
        <fullName evidence="1">Uncharacterized protein</fullName>
    </submittedName>
</protein>
<proteinExistence type="predicted"/>
<dbReference type="Proteomes" id="UP000186455">
    <property type="component" value="Unassembled WGS sequence"/>
</dbReference>
<evidence type="ECO:0000313" key="1">
    <source>
        <dbReference type="EMBL" id="OKH95425.1"/>
    </source>
</evidence>